<dbReference type="GO" id="GO:0006508">
    <property type="term" value="P:proteolysis"/>
    <property type="evidence" value="ECO:0007669"/>
    <property type="project" value="InterPro"/>
</dbReference>
<evidence type="ECO:0000313" key="3">
    <source>
        <dbReference type="EMBL" id="JAQ09599.1"/>
    </source>
</evidence>
<organism evidence="1">
    <name type="scientific">Lygus hesperus</name>
    <name type="common">Western plant bug</name>
    <dbReference type="NCBI Taxonomy" id="30085"/>
    <lineage>
        <taxon>Eukaryota</taxon>
        <taxon>Metazoa</taxon>
        <taxon>Ecdysozoa</taxon>
        <taxon>Arthropoda</taxon>
        <taxon>Hexapoda</taxon>
        <taxon>Insecta</taxon>
        <taxon>Pterygota</taxon>
        <taxon>Neoptera</taxon>
        <taxon>Paraneoptera</taxon>
        <taxon>Hemiptera</taxon>
        <taxon>Heteroptera</taxon>
        <taxon>Panheteroptera</taxon>
        <taxon>Cimicomorpha</taxon>
        <taxon>Miridae</taxon>
        <taxon>Mirini</taxon>
        <taxon>Lygus</taxon>
    </lineage>
</organism>
<dbReference type="InterPro" id="IPR001333">
    <property type="entry name" value="Peptidase_M32_Taq"/>
</dbReference>
<protein>
    <submittedName>
        <fullName evidence="1">Thermostable carboxypeptidase 1</fullName>
    </submittedName>
</protein>
<keyword evidence="1" id="KW-0121">Carboxypeptidase</keyword>
<dbReference type="PRINTS" id="PR00998">
    <property type="entry name" value="CRBOXYPTASET"/>
</dbReference>
<accession>A0A0A9Y6G9</accession>
<reference evidence="1" key="1">
    <citation type="journal article" date="2014" name="PLoS ONE">
        <title>Transcriptome-Based Identification of ABC Transporters in the Western Tarnished Plant Bug Lygus hesperus.</title>
        <authorList>
            <person name="Hull J.J."/>
            <person name="Chaney K."/>
            <person name="Geib S.M."/>
            <person name="Fabrick J.A."/>
            <person name="Brent C.S."/>
            <person name="Walsh D."/>
            <person name="Lavine L.C."/>
        </authorList>
    </citation>
    <scope>NUCLEOTIDE SEQUENCE</scope>
</reference>
<dbReference type="PROSITE" id="PS52034">
    <property type="entry name" value="PEPTIDASE_M32"/>
    <property type="match status" value="1"/>
</dbReference>
<dbReference type="EMBL" id="GDHC01009030">
    <property type="protein sequence ID" value="JAQ09599.1"/>
    <property type="molecule type" value="Transcribed_RNA"/>
</dbReference>
<dbReference type="PANTHER" id="PTHR34217:SF1">
    <property type="entry name" value="CARBOXYPEPTIDASE 1"/>
    <property type="match status" value="1"/>
</dbReference>
<sequence length="252" mass="28863">MTKEDCRITTNYDEHDIFSSIYSVIHEVGHAKYEMNCGPRNMLDQPVCQARSLGIHESQSRFQEVNIGHSAAFATFLTPLLIQYFGEQPAFTEENVLKLIHRVKPGYIRIEADEVCYTLHVILRYEIERALIEGTLDAVDVPRVWDEKMQQYLGLSTKGRDDIGCLQDIHWSQGSIGYFPTYSLGSMFAAQLMHTIKKELGADKVDKCIRTGELTPIFNKQREKIWSQGCLYETEDLIVKATGEPLNAKYFK</sequence>
<dbReference type="EMBL" id="GBHO01015810">
    <property type="protein sequence ID" value="JAG27794.1"/>
    <property type="molecule type" value="Transcribed_RNA"/>
</dbReference>
<dbReference type="Pfam" id="PF02074">
    <property type="entry name" value="Peptidase_M32"/>
    <property type="match status" value="1"/>
</dbReference>
<dbReference type="PANTHER" id="PTHR34217">
    <property type="entry name" value="METAL-DEPENDENT CARBOXYPEPTIDASE"/>
    <property type="match status" value="1"/>
</dbReference>
<dbReference type="MEROPS" id="M32.005"/>
<dbReference type="GO" id="GO:0004181">
    <property type="term" value="F:metallocarboxypeptidase activity"/>
    <property type="evidence" value="ECO:0007669"/>
    <property type="project" value="InterPro"/>
</dbReference>
<evidence type="ECO:0000313" key="1">
    <source>
        <dbReference type="EMBL" id="JAG27794.1"/>
    </source>
</evidence>
<evidence type="ECO:0000313" key="2">
    <source>
        <dbReference type="EMBL" id="JAQ00302.1"/>
    </source>
</evidence>
<keyword evidence="1" id="KW-0645">Protease</keyword>
<gene>
    <name evidence="1" type="primary">CTAQ</name>
    <name evidence="2" type="synonym">CTAQ_0</name>
    <name evidence="3" type="synonym">CTAQ_1</name>
    <name evidence="1" type="ORF">CM83_8417</name>
    <name evidence="2" type="ORF">g.32416</name>
    <name evidence="3" type="ORF">g.32419</name>
</gene>
<reference evidence="1" key="2">
    <citation type="submission" date="2014-07" db="EMBL/GenBank/DDBJ databases">
        <authorList>
            <person name="Hull J."/>
        </authorList>
    </citation>
    <scope>NUCLEOTIDE SEQUENCE</scope>
</reference>
<reference evidence="2" key="3">
    <citation type="journal article" date="2016" name="Gigascience">
        <title>De novo construction of an expanded transcriptome assembly for the western tarnished plant bug, Lygus hesperus.</title>
        <authorList>
            <person name="Tassone E.E."/>
            <person name="Geib S.M."/>
            <person name="Hall B."/>
            <person name="Fabrick J.A."/>
            <person name="Brent C.S."/>
            <person name="Hull J.J."/>
        </authorList>
    </citation>
    <scope>NUCLEOTIDE SEQUENCE</scope>
</reference>
<name>A0A0A9Y6G9_LYGHE</name>
<keyword evidence="1" id="KW-0378">Hydrolase</keyword>
<proteinExistence type="predicted"/>
<dbReference type="AlphaFoldDB" id="A0A0A9Y6G9"/>
<dbReference type="Gene3D" id="1.10.1370.30">
    <property type="match status" value="1"/>
</dbReference>
<dbReference type="SUPFAM" id="SSF55486">
    <property type="entry name" value="Metalloproteases ('zincins'), catalytic domain"/>
    <property type="match status" value="1"/>
</dbReference>
<dbReference type="EMBL" id="GDHC01018327">
    <property type="protein sequence ID" value="JAQ00302.1"/>
    <property type="molecule type" value="Transcribed_RNA"/>
</dbReference>